<keyword evidence="1" id="KW-0238">DNA-binding</keyword>
<proteinExistence type="predicted"/>
<dbReference type="EMBL" id="CP146022">
    <property type="protein sequence ID" value="WWQ66093.1"/>
    <property type="molecule type" value="Genomic_DNA"/>
</dbReference>
<dbReference type="Proteomes" id="UP001432251">
    <property type="component" value="Chromosome"/>
</dbReference>
<name>A0ACD5AG80_9ACTN</name>
<reference evidence="1" key="1">
    <citation type="journal article" date="2025" name="Int. J. Syst. Evol. Microbiol.">
        <title>Streptomyces citrinus sp. nov., with yellow diffusible pigment.</title>
        <authorList>
            <person name="He Y."/>
            <person name="Yang E."/>
            <person name="Xu J."/>
            <person name="Sun Y."/>
            <person name="Sun L."/>
        </authorList>
    </citation>
    <scope>NUCLEOTIDE SEQUENCE</scope>
    <source>
        <strain evidence="1">Q6</strain>
    </source>
</reference>
<organism evidence="1 2">
    <name type="scientific">Streptomyces citrinus</name>
    <dbReference type="NCBI Taxonomy" id="3118173"/>
    <lineage>
        <taxon>Bacteria</taxon>
        <taxon>Bacillati</taxon>
        <taxon>Actinomycetota</taxon>
        <taxon>Actinomycetes</taxon>
        <taxon>Kitasatosporales</taxon>
        <taxon>Streptomycetaceae</taxon>
        <taxon>Streptomyces</taxon>
    </lineage>
</organism>
<evidence type="ECO:0000313" key="2">
    <source>
        <dbReference type="Proteomes" id="UP001432251"/>
    </source>
</evidence>
<keyword evidence="2" id="KW-1185">Reference proteome</keyword>
<gene>
    <name evidence="1" type="ORF">V2W30_24035</name>
</gene>
<protein>
    <submittedName>
        <fullName evidence="1">DNA-binding response regulator</fullName>
    </submittedName>
</protein>
<sequence length="211" mass="23200">MAETVTLHGEQEMLARTAPFFDAVSQEFLVAACDLDAWRGVRRTIGARTRPHQVRRSRKLVSPAALANEEHRAHLREIADQGTRIRVAATPLPRSTIILDQRTMILTGPRQEYTLTVSPTLVGGVYALFEAAWESATDLADLLRTEQPELTPASRRILRALGSGATDETAARELGMSVRTYRRRVAELLDTLGADSRFQAGLRAGALGLTL</sequence>
<evidence type="ECO:0000313" key="1">
    <source>
        <dbReference type="EMBL" id="WWQ66093.1"/>
    </source>
</evidence>
<accession>A0ACD5AG80</accession>